<dbReference type="Gene3D" id="3.40.50.10190">
    <property type="entry name" value="BRCT domain"/>
    <property type="match status" value="1"/>
</dbReference>
<dbReference type="AlphaFoldDB" id="A0A2P7EBJ1"/>
<proteinExistence type="predicted"/>
<evidence type="ECO:0000313" key="2">
    <source>
        <dbReference type="EMBL" id="PSI00584.1"/>
    </source>
</evidence>
<evidence type="ECO:0000259" key="1">
    <source>
        <dbReference type="PROSITE" id="PS50172"/>
    </source>
</evidence>
<dbReference type="SMART" id="SM00292">
    <property type="entry name" value="BRCT"/>
    <property type="match status" value="1"/>
</dbReference>
<organism evidence="2 3">
    <name type="scientific">Synechococcus lacustris str. Tous</name>
    <dbReference type="NCBI Taxonomy" id="1910958"/>
    <lineage>
        <taxon>Bacteria</taxon>
        <taxon>Bacillati</taxon>
        <taxon>Cyanobacteriota</taxon>
        <taxon>Cyanophyceae</taxon>
        <taxon>Synechococcales</taxon>
        <taxon>Synechococcaceae</taxon>
        <taxon>Synechococcus</taxon>
    </lineage>
</organism>
<name>A0A2P7EBJ1_9SYNE</name>
<dbReference type="CDD" id="cd17748">
    <property type="entry name" value="BRCT_DNA_ligase_like"/>
    <property type="match status" value="1"/>
</dbReference>
<dbReference type="InterPro" id="IPR036420">
    <property type="entry name" value="BRCT_dom_sf"/>
</dbReference>
<gene>
    <name evidence="2" type="ORF">C7K08_12355</name>
</gene>
<dbReference type="Proteomes" id="UP000240206">
    <property type="component" value="Unassembled WGS sequence"/>
</dbReference>
<dbReference type="RefSeq" id="WP_106500895.1">
    <property type="nucleotide sequence ID" value="NZ_PXVC01000099.1"/>
</dbReference>
<dbReference type="InterPro" id="IPR001357">
    <property type="entry name" value="BRCT_dom"/>
</dbReference>
<dbReference type="Pfam" id="PF00533">
    <property type="entry name" value="BRCT"/>
    <property type="match status" value="1"/>
</dbReference>
<evidence type="ECO:0000313" key="3">
    <source>
        <dbReference type="Proteomes" id="UP000240206"/>
    </source>
</evidence>
<comment type="caution">
    <text evidence="2">The sequence shown here is derived from an EMBL/GenBank/DDBJ whole genome shotgun (WGS) entry which is preliminary data.</text>
</comment>
<keyword evidence="3" id="KW-1185">Reference proteome</keyword>
<reference evidence="3" key="1">
    <citation type="submission" date="2018-03" db="EMBL/GenBank/DDBJ databases">
        <title>Ecological and genomic features of two cosmopolitan and abundant freshwater picocyanobacteria.</title>
        <authorList>
            <person name="Cabello-Yeves P.J."/>
            <person name="Picazo A."/>
            <person name="Camacho A."/>
            <person name="Callieri C."/>
            <person name="Rosselli R."/>
            <person name="Roda-Garcia J."/>
            <person name="Coutinho F.H."/>
            <person name="Rodriguez-Valera F."/>
        </authorList>
    </citation>
    <scope>NUCLEOTIDE SEQUENCE [LARGE SCALE GENOMIC DNA]</scope>
    <source>
        <strain evidence="3">Tous</strain>
    </source>
</reference>
<dbReference type="SUPFAM" id="SSF52113">
    <property type="entry name" value="BRCT domain"/>
    <property type="match status" value="1"/>
</dbReference>
<accession>A0A2P7EBJ1</accession>
<dbReference type="PROSITE" id="PS50172">
    <property type="entry name" value="BRCT"/>
    <property type="match status" value="1"/>
</dbReference>
<feature type="domain" description="BRCT" evidence="1">
    <location>
        <begin position="23"/>
        <end position="104"/>
    </location>
</feature>
<dbReference type="EMBL" id="PXVC01000099">
    <property type="protein sequence ID" value="PSI00584.1"/>
    <property type="molecule type" value="Genomic_DNA"/>
</dbReference>
<sequence length="104" mass="10684">MTINSKISTNSEASDWNPSTVPINTEAFAGLTVVITGKLLCLERADAELLVERAGGSATGSVSGKTDVLVAGDKAGSKLEKAKGLGIEILDEKAFIAKLGIVIP</sequence>
<protein>
    <recommendedName>
        <fullName evidence="1">BRCT domain-containing protein</fullName>
    </recommendedName>
</protein>